<evidence type="ECO:0008006" key="9">
    <source>
        <dbReference type="Google" id="ProtNLM"/>
    </source>
</evidence>
<dbReference type="EMBL" id="JACHIA010000019">
    <property type="protein sequence ID" value="MBB6072908.1"/>
    <property type="molecule type" value="Genomic_DNA"/>
</dbReference>
<keyword evidence="4 6" id="KW-1133">Transmembrane helix</keyword>
<dbReference type="Proteomes" id="UP000582837">
    <property type="component" value="Unassembled WGS sequence"/>
</dbReference>
<evidence type="ECO:0000256" key="6">
    <source>
        <dbReference type="SAM" id="Phobius"/>
    </source>
</evidence>
<evidence type="ECO:0000256" key="5">
    <source>
        <dbReference type="ARBA" id="ARBA00023136"/>
    </source>
</evidence>
<protein>
    <recommendedName>
        <fullName evidence="9">Flippase-like domain-containing protein</fullName>
    </recommendedName>
</protein>
<gene>
    <name evidence="7" type="ORF">HNQ61_004574</name>
</gene>
<dbReference type="RefSeq" id="WP_170037054.1">
    <property type="nucleotide sequence ID" value="NZ_JABDTL010000002.1"/>
</dbReference>
<evidence type="ECO:0000313" key="7">
    <source>
        <dbReference type="EMBL" id="MBB6072908.1"/>
    </source>
</evidence>
<accession>A0A841H4K9</accession>
<evidence type="ECO:0000256" key="3">
    <source>
        <dbReference type="ARBA" id="ARBA00022692"/>
    </source>
</evidence>
<keyword evidence="8" id="KW-1185">Reference proteome</keyword>
<reference evidence="7 8" key="1">
    <citation type="submission" date="2020-08" db="EMBL/GenBank/DDBJ databases">
        <title>Genomic Encyclopedia of Type Strains, Phase IV (KMG-IV): sequencing the most valuable type-strain genomes for metagenomic binning, comparative biology and taxonomic classification.</title>
        <authorList>
            <person name="Goeker M."/>
        </authorList>
    </citation>
    <scope>NUCLEOTIDE SEQUENCE [LARGE SCALE GENOMIC DNA]</scope>
    <source>
        <strain evidence="7 8">DSM 29007</strain>
    </source>
</reference>
<proteinExistence type="predicted"/>
<evidence type="ECO:0000313" key="8">
    <source>
        <dbReference type="Proteomes" id="UP000582837"/>
    </source>
</evidence>
<sequence>MTRKQAVRRTVGALLIAATGWYLVHTITSHWAEMRRFDWRVSPGLLAASVGLHVLVLAFGVLVWSRVLRHFDHPPVPHGSLQRIWFLSNLARYVPGKVFQFVAVAQLSRAAGLSGAVLLTSMLVHTGITLMASIVVASWTLTGGVFRGIDPRWTGVAATVAALVSVHPGLLNRVLTAIPKLLGRDVIRWNGTWMQGVGLLLLAVANWAFYGVAYHLFVAALAPVPWSLLPQMAGVNALSFFAGYWSPLPGGGGLREASMTLFLRPYLPDGVGAVLSLAARLWTIAAELIGGGAALLLARATLRPVDGGATEEVPVPPAL</sequence>
<evidence type="ECO:0000256" key="4">
    <source>
        <dbReference type="ARBA" id="ARBA00022989"/>
    </source>
</evidence>
<comment type="subcellular location">
    <subcellularLocation>
        <location evidence="1">Cell membrane</location>
        <topology evidence="1">Multi-pass membrane protein</topology>
    </subcellularLocation>
</comment>
<feature type="transmembrane region" description="Helical" evidence="6">
    <location>
        <begin position="116"/>
        <end position="141"/>
    </location>
</feature>
<feature type="transmembrane region" description="Helical" evidence="6">
    <location>
        <begin position="44"/>
        <end position="64"/>
    </location>
</feature>
<keyword evidence="3 6" id="KW-0812">Transmembrane</keyword>
<feature type="transmembrane region" description="Helical" evidence="6">
    <location>
        <begin position="153"/>
        <end position="175"/>
    </location>
</feature>
<name>A0A841H4K9_9BACT</name>
<comment type="caution">
    <text evidence="7">The sequence shown here is derived from an EMBL/GenBank/DDBJ whole genome shotgun (WGS) entry which is preliminary data.</text>
</comment>
<dbReference type="AlphaFoldDB" id="A0A841H4K9"/>
<dbReference type="Pfam" id="PF03706">
    <property type="entry name" value="LPG_synthase_TM"/>
    <property type="match status" value="1"/>
</dbReference>
<evidence type="ECO:0000256" key="2">
    <source>
        <dbReference type="ARBA" id="ARBA00022475"/>
    </source>
</evidence>
<feature type="transmembrane region" description="Helical" evidence="6">
    <location>
        <begin position="196"/>
        <end position="222"/>
    </location>
</feature>
<dbReference type="InterPro" id="IPR022791">
    <property type="entry name" value="L-PG_synthase/AglD"/>
</dbReference>
<feature type="transmembrane region" description="Helical" evidence="6">
    <location>
        <begin position="12"/>
        <end position="32"/>
    </location>
</feature>
<organism evidence="7 8">
    <name type="scientific">Longimicrobium terrae</name>
    <dbReference type="NCBI Taxonomy" id="1639882"/>
    <lineage>
        <taxon>Bacteria</taxon>
        <taxon>Pseudomonadati</taxon>
        <taxon>Gemmatimonadota</taxon>
        <taxon>Longimicrobiia</taxon>
        <taxon>Longimicrobiales</taxon>
        <taxon>Longimicrobiaceae</taxon>
        <taxon>Longimicrobium</taxon>
    </lineage>
</organism>
<keyword evidence="5 6" id="KW-0472">Membrane</keyword>
<keyword evidence="2" id="KW-1003">Cell membrane</keyword>
<evidence type="ECO:0000256" key="1">
    <source>
        <dbReference type="ARBA" id="ARBA00004651"/>
    </source>
</evidence>